<comment type="caution">
    <text evidence="2">The sequence shown here is derived from an EMBL/GenBank/DDBJ whole genome shotgun (WGS) entry which is preliminary data.</text>
</comment>
<evidence type="ECO:0000313" key="2">
    <source>
        <dbReference type="EMBL" id="PWI77031.1"/>
    </source>
</evidence>
<protein>
    <submittedName>
        <fullName evidence="2">Uncharacterized protein</fullName>
    </submittedName>
</protein>
<name>A0A2U3ERA3_PURLI</name>
<dbReference type="Proteomes" id="UP000245956">
    <property type="component" value="Unassembled WGS sequence"/>
</dbReference>
<sequence>MKDINFIPPSDIQIFPKANTSRSRSIIIIMRVSLLIAAATGALALPRPGGEVQPQPMQKRSPYKDTDKEVAALPPLLGEASKHVDKVVGALPLLGGRSPEPDSGRELSKHGYYTDTDRLVEKKKRSPYKDTDKQVADLPPLLGEASKHVDKVVGALPLLGGRSPGPDSGPLSRLDYVKHDQLTEKRSPYKDTDKQVADLPPLLGEASKHVDKVVGALPLLGGRSPEPDSGRELSKHGYYTDTDRLVEKKKRSPYKDTDKQVADLPPLLGEASKHVDKVVGALPLLGGRSPGPDSGPLSRLDYVKHDQLTEKRSPYKDTDKEVADLPPLLDLPLLDETVKHADEIVAALPLVGTRGTGRELSGEGYHTQVVGAAQGRKRSPYRDTDKIVAGLPLGLVSDILGEDED</sequence>
<proteinExistence type="predicted"/>
<dbReference type="AlphaFoldDB" id="A0A2U3ERA3"/>
<reference evidence="2 3" key="1">
    <citation type="journal article" date="2016" name="Front. Microbiol.">
        <title>Genome and transcriptome sequences reveal the specific parasitism of the nematophagous Purpureocillium lilacinum 36-1.</title>
        <authorList>
            <person name="Xie J."/>
            <person name="Li S."/>
            <person name="Mo C."/>
            <person name="Xiao X."/>
            <person name="Peng D."/>
            <person name="Wang G."/>
            <person name="Xiao Y."/>
        </authorList>
    </citation>
    <scope>NUCLEOTIDE SEQUENCE [LARGE SCALE GENOMIC DNA]</scope>
    <source>
        <strain evidence="2 3">36-1</strain>
    </source>
</reference>
<dbReference type="EMBL" id="LCWV01000001">
    <property type="protein sequence ID" value="PWI77031.1"/>
    <property type="molecule type" value="Genomic_DNA"/>
</dbReference>
<organism evidence="2 3">
    <name type="scientific">Purpureocillium lilacinum</name>
    <name type="common">Paecilomyces lilacinus</name>
    <dbReference type="NCBI Taxonomy" id="33203"/>
    <lineage>
        <taxon>Eukaryota</taxon>
        <taxon>Fungi</taxon>
        <taxon>Dikarya</taxon>
        <taxon>Ascomycota</taxon>
        <taxon>Pezizomycotina</taxon>
        <taxon>Sordariomycetes</taxon>
        <taxon>Hypocreomycetidae</taxon>
        <taxon>Hypocreales</taxon>
        <taxon>Ophiocordycipitaceae</taxon>
        <taxon>Purpureocillium</taxon>
    </lineage>
</organism>
<feature type="compositionally biased region" description="Basic and acidic residues" evidence="1">
    <location>
        <begin position="99"/>
        <end position="109"/>
    </location>
</feature>
<feature type="region of interest" description="Disordered" evidence="1">
    <location>
        <begin position="93"/>
        <end position="113"/>
    </location>
</feature>
<evidence type="ECO:0000313" key="3">
    <source>
        <dbReference type="Proteomes" id="UP000245956"/>
    </source>
</evidence>
<gene>
    <name evidence="2" type="ORF">PCL_04225</name>
</gene>
<evidence type="ECO:0000256" key="1">
    <source>
        <dbReference type="SAM" id="MobiDB-lite"/>
    </source>
</evidence>
<accession>A0A2U3ERA3</accession>